<keyword evidence="1" id="KW-0812">Transmembrane</keyword>
<evidence type="ECO:0000259" key="2">
    <source>
        <dbReference type="Pfam" id="PF05226"/>
    </source>
</evidence>
<keyword evidence="1" id="KW-1133">Transmembrane helix</keyword>
<feature type="transmembrane region" description="Helical" evidence="1">
    <location>
        <begin position="29"/>
        <end position="47"/>
    </location>
</feature>
<name>A0A9W4D827_9CYAN</name>
<accession>A0A9W4D827</accession>
<reference evidence="3" key="1">
    <citation type="submission" date="2020-09" db="EMBL/GenBank/DDBJ databases">
        <authorList>
            <person name="Blom J."/>
        </authorList>
    </citation>
    <scope>NUCLEOTIDE SEQUENCE</scope>
    <source>
        <strain evidence="3">No.713</strain>
    </source>
</reference>
<sequence length="118" mass="13789">MKYGVMKQKQTVFRLHTFRWKSSGQWLKLFRYLWLSPVITASVIALQSTGFLQLLDWATFDQFVRWRPLEPPDSRIVIVTIDEPDLKKLGQWPIPDAILAQLIEKIKLQKPIAIGLDI</sequence>
<dbReference type="Proteomes" id="UP001153719">
    <property type="component" value="Chromosome"/>
</dbReference>
<organism evidence="3 4">
    <name type="scientific">Planktothrix pseudagardhii</name>
    <dbReference type="NCBI Taxonomy" id="132604"/>
    <lineage>
        <taxon>Bacteria</taxon>
        <taxon>Bacillati</taxon>
        <taxon>Cyanobacteriota</taxon>
        <taxon>Cyanophyceae</taxon>
        <taxon>Oscillatoriophycideae</taxon>
        <taxon>Oscillatoriales</taxon>
        <taxon>Microcoleaceae</taxon>
        <taxon>Planktothrix</taxon>
    </lineage>
</organism>
<proteinExistence type="predicted"/>
<evidence type="ECO:0000313" key="4">
    <source>
        <dbReference type="Proteomes" id="UP001153719"/>
    </source>
</evidence>
<dbReference type="Pfam" id="PF05226">
    <property type="entry name" value="CHASE2"/>
    <property type="match status" value="1"/>
</dbReference>
<dbReference type="KEGG" id="ppsu:NO713_04386"/>
<evidence type="ECO:0000256" key="1">
    <source>
        <dbReference type="SAM" id="Phobius"/>
    </source>
</evidence>
<protein>
    <submittedName>
        <fullName evidence="3">Adenylate cyclase</fullName>
    </submittedName>
</protein>
<dbReference type="EMBL" id="LR882967">
    <property type="protein sequence ID" value="CAD5978350.1"/>
    <property type="molecule type" value="Genomic_DNA"/>
</dbReference>
<keyword evidence="1" id="KW-0472">Membrane</keyword>
<gene>
    <name evidence="3" type="ORF">NO713_04386</name>
</gene>
<evidence type="ECO:0000313" key="3">
    <source>
        <dbReference type="EMBL" id="CAD5978350.1"/>
    </source>
</evidence>
<feature type="domain" description="CHASE2" evidence="2">
    <location>
        <begin position="39"/>
        <end position="118"/>
    </location>
</feature>
<keyword evidence="4" id="KW-1185">Reference proteome</keyword>
<dbReference type="AlphaFoldDB" id="A0A9W4D827"/>
<dbReference type="InterPro" id="IPR007890">
    <property type="entry name" value="CHASE2"/>
</dbReference>